<dbReference type="EMBL" id="GG663363">
    <property type="protein sequence ID" value="EEH11415.1"/>
    <property type="molecule type" value="Genomic_DNA"/>
</dbReference>
<sequence>MQRAPSTGKKHVCVCGLNVEAECDDARHCQHPSARQGWTPASSFPRLPALRKTEHNVGTGLVEWKDWLALDTSLPGSVFSPGLFGVERVTLILLWTDGGFWRQQSLQACLACFKWMVDGGLTESLIFVSFVFAQPSPLAASYSAFNGSCCDSYVFSLRKTHHALALYANPTSADSCIGTQDLNICCPGTLSGGVTSNGNGKATAHGICCIDPSTIKRRSTDANDNINIIGEAIPFHPPLDRRQNNRINLGASSCGEDEILIPLSAPDYASQVSSVMASISGESSSSIPGPTGTTNTNTKIAGPAATATNSDQESRTTAATTPTTPTTPTTTTAALSTGGMPAATGQRSYVAAIGGVMAAAVLVAGSL</sequence>
<accession>C0NCM4</accession>
<evidence type="ECO:0000313" key="3">
    <source>
        <dbReference type="Proteomes" id="UP000001631"/>
    </source>
</evidence>
<dbReference type="Proteomes" id="UP000001631">
    <property type="component" value="Unassembled WGS sequence"/>
</dbReference>
<keyword evidence="3" id="KW-1185">Reference proteome</keyword>
<dbReference type="AlphaFoldDB" id="C0NCM4"/>
<proteinExistence type="predicted"/>
<dbReference type="HOGENOM" id="CLU_754334_0_0_1"/>
<dbReference type="InParanoid" id="C0NCM4"/>
<feature type="compositionally biased region" description="Low complexity" evidence="1">
    <location>
        <begin position="280"/>
        <end position="298"/>
    </location>
</feature>
<evidence type="ECO:0000313" key="2">
    <source>
        <dbReference type="EMBL" id="EEH11415.1"/>
    </source>
</evidence>
<name>C0NCM4_AJECG</name>
<feature type="region of interest" description="Disordered" evidence="1">
    <location>
        <begin position="280"/>
        <end position="341"/>
    </location>
</feature>
<evidence type="ECO:0000256" key="1">
    <source>
        <dbReference type="SAM" id="MobiDB-lite"/>
    </source>
</evidence>
<gene>
    <name evidence="2" type="ORF">HCBG_00870</name>
</gene>
<dbReference type="GeneID" id="69033887"/>
<organism evidence="2 3">
    <name type="scientific">Ajellomyces capsulatus (strain G186AR / H82 / ATCC MYA-2454 / RMSCC 2432)</name>
    <name type="common">Darling's disease fungus</name>
    <name type="synonym">Histoplasma capsulatum</name>
    <dbReference type="NCBI Taxonomy" id="447093"/>
    <lineage>
        <taxon>Eukaryota</taxon>
        <taxon>Fungi</taxon>
        <taxon>Dikarya</taxon>
        <taxon>Ascomycota</taxon>
        <taxon>Pezizomycotina</taxon>
        <taxon>Eurotiomycetes</taxon>
        <taxon>Eurotiomycetidae</taxon>
        <taxon>Onygenales</taxon>
        <taxon>Ajellomycetaceae</taxon>
        <taxon>Histoplasma</taxon>
    </lineage>
</organism>
<dbReference type="VEuPathDB" id="FungiDB:I7I50_02857"/>
<protein>
    <submittedName>
        <fullName evidence="2">Uncharacterized protein</fullName>
    </submittedName>
</protein>
<reference evidence="2" key="1">
    <citation type="submission" date="2009-02" db="EMBL/GenBank/DDBJ databases">
        <title>The Genome Sequence of Ajellomyces capsulatus strain G186AR.</title>
        <authorList>
            <consortium name="The Broad Institute Genome Sequencing Platform"/>
            <person name="Champion M."/>
            <person name="Cuomo C."/>
            <person name="Ma L.-J."/>
            <person name="Henn M.R."/>
            <person name="Sil A."/>
            <person name="Goldman B."/>
            <person name="Young S.K."/>
            <person name="Kodira C.D."/>
            <person name="Zeng Q."/>
            <person name="Koehrsen M."/>
            <person name="Alvarado L."/>
            <person name="Berlin A."/>
            <person name="Borenstein D."/>
            <person name="Chen Z."/>
            <person name="Engels R."/>
            <person name="Freedman E."/>
            <person name="Gellesch M."/>
            <person name="Goldberg J."/>
            <person name="Griggs A."/>
            <person name="Gujja S."/>
            <person name="Heiman D."/>
            <person name="Hepburn T."/>
            <person name="Howarth C."/>
            <person name="Jen D."/>
            <person name="Larson L."/>
            <person name="Lewis B."/>
            <person name="Mehta T."/>
            <person name="Park D."/>
            <person name="Pearson M."/>
            <person name="Roberts A."/>
            <person name="Saif S."/>
            <person name="Shea T."/>
            <person name="Shenoy N."/>
            <person name="Sisk P."/>
            <person name="Stolte C."/>
            <person name="Sykes S."/>
            <person name="Walk T."/>
            <person name="White J."/>
            <person name="Yandava C."/>
            <person name="Klein B."/>
            <person name="McEwen J.G."/>
            <person name="Puccia R."/>
            <person name="Goldman G.H."/>
            <person name="Felipe M.S."/>
            <person name="Nino-Vega G."/>
            <person name="San-Blas G."/>
            <person name="Taylor J."/>
            <person name="Mendoza L."/>
            <person name="Galagan J."/>
            <person name="Nusbaum C."/>
            <person name="Birren B."/>
        </authorList>
    </citation>
    <scope>NUCLEOTIDE SEQUENCE</scope>
    <source>
        <strain evidence="2">G186AR</strain>
    </source>
</reference>
<dbReference type="RefSeq" id="XP_045291895.1">
    <property type="nucleotide sequence ID" value="XM_045427920.1"/>
</dbReference>
<feature type="compositionally biased region" description="Low complexity" evidence="1">
    <location>
        <begin position="316"/>
        <end position="334"/>
    </location>
</feature>